<dbReference type="CDD" id="cd01038">
    <property type="entry name" value="Endonuclease_DUF559"/>
    <property type="match status" value="1"/>
</dbReference>
<dbReference type="Gene3D" id="3.40.960.10">
    <property type="entry name" value="VSR Endonuclease"/>
    <property type="match status" value="1"/>
</dbReference>
<name>A0A679K958_9HYPH</name>
<dbReference type="SUPFAM" id="SSF52980">
    <property type="entry name" value="Restriction endonuclease-like"/>
    <property type="match status" value="1"/>
</dbReference>
<dbReference type="PANTHER" id="PTHR38590">
    <property type="entry name" value="BLL0828 PROTEIN"/>
    <property type="match status" value="1"/>
</dbReference>
<accession>A0A679K958</accession>
<dbReference type="PANTHER" id="PTHR38590:SF1">
    <property type="entry name" value="BLL0828 PROTEIN"/>
    <property type="match status" value="1"/>
</dbReference>
<sequence length="149" mass="16445">MPWKEPPRHSVSPRAALNAKSLRRTSTDAERRLWRHLRDRLPIEGSHFRRQVALGRYVADFCCLSARLIVEVDGGQHSHDHAAAYDETRTLALEDQGFRVLRFTNADVMQRIDTVLDTVFAALATASSVARQSGGTTPTPGPSPQGGGE</sequence>
<proteinExistence type="predicted"/>
<evidence type="ECO:0000259" key="2">
    <source>
        <dbReference type="Pfam" id="PF04480"/>
    </source>
</evidence>
<evidence type="ECO:0000313" key="3">
    <source>
        <dbReference type="EMBL" id="CAA2145216.1"/>
    </source>
</evidence>
<feature type="domain" description="DUF559" evidence="2">
    <location>
        <begin position="15"/>
        <end position="123"/>
    </location>
</feature>
<dbReference type="Pfam" id="PF04480">
    <property type="entry name" value="DUF559"/>
    <property type="match status" value="1"/>
</dbReference>
<organism evidence="3">
    <name type="scientific">Methylobacterium bullatum</name>
    <dbReference type="NCBI Taxonomy" id="570505"/>
    <lineage>
        <taxon>Bacteria</taxon>
        <taxon>Pseudomonadati</taxon>
        <taxon>Pseudomonadota</taxon>
        <taxon>Alphaproteobacteria</taxon>
        <taxon>Hyphomicrobiales</taxon>
        <taxon>Methylobacteriaceae</taxon>
        <taxon>Methylobacterium</taxon>
    </lineage>
</organism>
<dbReference type="EMBL" id="LR743511">
    <property type="protein sequence ID" value="CAA2145216.1"/>
    <property type="molecule type" value="Genomic_DNA"/>
</dbReference>
<reference evidence="3" key="1">
    <citation type="submission" date="2019-12" db="EMBL/GenBank/DDBJ databases">
        <authorList>
            <person name="Cremers G."/>
        </authorList>
    </citation>
    <scope>NUCLEOTIDE SEQUENCE</scope>
    <source>
        <strain evidence="3">Mbul2</strain>
    </source>
</reference>
<gene>
    <name evidence="3" type="ORF">MBLL_04337</name>
</gene>
<feature type="region of interest" description="Disordered" evidence="1">
    <location>
        <begin position="1"/>
        <end position="22"/>
    </location>
</feature>
<dbReference type="InterPro" id="IPR011335">
    <property type="entry name" value="Restrct_endonuc-II-like"/>
</dbReference>
<dbReference type="InterPro" id="IPR007569">
    <property type="entry name" value="DUF559"/>
</dbReference>
<feature type="region of interest" description="Disordered" evidence="1">
    <location>
        <begin position="129"/>
        <end position="149"/>
    </location>
</feature>
<dbReference type="AlphaFoldDB" id="A0A679K958"/>
<dbReference type="InterPro" id="IPR047216">
    <property type="entry name" value="Endonuclease_DUF559_bact"/>
</dbReference>
<protein>
    <recommendedName>
        <fullName evidence="2">DUF559 domain-containing protein</fullName>
    </recommendedName>
</protein>
<evidence type="ECO:0000256" key="1">
    <source>
        <dbReference type="SAM" id="MobiDB-lite"/>
    </source>
</evidence>
<dbReference type="RefSeq" id="WP_082473037.1">
    <property type="nucleotide sequence ID" value="NZ_LR743511.1"/>
</dbReference>